<sequence length="318" mass="33853">MEGSSQTPPKSDVSDGPVIDIFQRMVATARSGDQTMSALAKWILNHQDATRKLTISELANQTDVSQTTVFRFCKLLGLKGYKDLRLALAEGHGLALGTQLAGEAGLSDGGLDHSLKSIMLRVVEANVEQLLRTARIVSHEALTEVVNLLLDASQIQIVGFGSSAPIAIDACRRLLSLGYTASAHSDPHILAVVTANAKPGTVFVGISNSGRTRDLIDCFTTLGKRGVKRVLLTSDPDAVGTKQADLVLVSAVRRMPPSLDVIGTRVSQLAIIEALCVALAEKDPRASSAVCDTGQLDAEIAKKRLPQAAQRNRGKQEE</sequence>
<evidence type="ECO:0008006" key="8">
    <source>
        <dbReference type="Google" id="ProtNLM"/>
    </source>
</evidence>
<keyword evidence="7" id="KW-1185">Reference proteome</keyword>
<dbReference type="PROSITE" id="PS51071">
    <property type="entry name" value="HTH_RPIR"/>
    <property type="match status" value="1"/>
</dbReference>
<dbReference type="InterPro" id="IPR047640">
    <property type="entry name" value="RpiR-like"/>
</dbReference>
<dbReference type="InterPro" id="IPR046348">
    <property type="entry name" value="SIS_dom_sf"/>
</dbReference>
<evidence type="ECO:0000256" key="3">
    <source>
        <dbReference type="ARBA" id="ARBA00023163"/>
    </source>
</evidence>
<dbReference type="SUPFAM" id="SSF53697">
    <property type="entry name" value="SIS domain"/>
    <property type="match status" value="1"/>
</dbReference>
<dbReference type="RefSeq" id="WP_101534549.1">
    <property type="nucleotide sequence ID" value="NZ_JBFHIU010000019.1"/>
</dbReference>
<dbReference type="OrthoDB" id="8582409at2"/>
<dbReference type="AlphaFoldDB" id="A0A2N5XNR1"/>
<keyword evidence="1" id="KW-0805">Transcription regulation</keyword>
<evidence type="ECO:0000256" key="2">
    <source>
        <dbReference type="ARBA" id="ARBA00023125"/>
    </source>
</evidence>
<keyword evidence="2" id="KW-0238">DNA-binding</keyword>
<dbReference type="Gene3D" id="1.10.10.10">
    <property type="entry name" value="Winged helix-like DNA-binding domain superfamily/Winged helix DNA-binding domain"/>
    <property type="match status" value="1"/>
</dbReference>
<dbReference type="SUPFAM" id="SSF46689">
    <property type="entry name" value="Homeodomain-like"/>
    <property type="match status" value="1"/>
</dbReference>
<dbReference type="InterPro" id="IPR035472">
    <property type="entry name" value="RpiR-like_SIS"/>
</dbReference>
<evidence type="ECO:0000313" key="7">
    <source>
        <dbReference type="Proteomes" id="UP000234881"/>
    </source>
</evidence>
<evidence type="ECO:0000259" key="4">
    <source>
        <dbReference type="PROSITE" id="PS51071"/>
    </source>
</evidence>
<accession>A0A2N5XNR1</accession>
<dbReference type="Pfam" id="PF01418">
    <property type="entry name" value="HTH_6"/>
    <property type="match status" value="1"/>
</dbReference>
<proteinExistence type="predicted"/>
<dbReference type="CDD" id="cd05013">
    <property type="entry name" value="SIS_RpiR"/>
    <property type="match status" value="1"/>
</dbReference>
<evidence type="ECO:0000256" key="1">
    <source>
        <dbReference type="ARBA" id="ARBA00023015"/>
    </source>
</evidence>
<dbReference type="InterPro" id="IPR001347">
    <property type="entry name" value="SIS_dom"/>
</dbReference>
<organism evidence="6 7">
    <name type="scientific">Cohaesibacter celericrescens</name>
    <dbReference type="NCBI Taxonomy" id="2067669"/>
    <lineage>
        <taxon>Bacteria</taxon>
        <taxon>Pseudomonadati</taxon>
        <taxon>Pseudomonadota</taxon>
        <taxon>Alphaproteobacteria</taxon>
        <taxon>Hyphomicrobiales</taxon>
        <taxon>Cohaesibacteraceae</taxon>
    </lineage>
</organism>
<dbReference type="GO" id="GO:1901135">
    <property type="term" value="P:carbohydrate derivative metabolic process"/>
    <property type="evidence" value="ECO:0007669"/>
    <property type="project" value="InterPro"/>
</dbReference>
<reference evidence="6 7" key="1">
    <citation type="submission" date="2018-01" db="EMBL/GenBank/DDBJ databases">
        <title>The draft genome sequence of Cohaesibacter sp. H1304.</title>
        <authorList>
            <person name="Wang N.-N."/>
            <person name="Du Z.-J."/>
        </authorList>
    </citation>
    <scope>NUCLEOTIDE SEQUENCE [LARGE SCALE GENOMIC DNA]</scope>
    <source>
        <strain evidence="6 7">H1304</strain>
    </source>
</reference>
<dbReference type="PROSITE" id="PS51464">
    <property type="entry name" value="SIS"/>
    <property type="match status" value="1"/>
</dbReference>
<dbReference type="Proteomes" id="UP000234881">
    <property type="component" value="Unassembled WGS sequence"/>
</dbReference>
<dbReference type="PANTHER" id="PTHR30514:SF1">
    <property type="entry name" value="HTH-TYPE TRANSCRIPTIONAL REGULATOR HEXR-RELATED"/>
    <property type="match status" value="1"/>
</dbReference>
<dbReference type="PANTHER" id="PTHR30514">
    <property type="entry name" value="GLUCOKINASE"/>
    <property type="match status" value="1"/>
</dbReference>
<dbReference type="Gene3D" id="3.40.50.10490">
    <property type="entry name" value="Glucose-6-phosphate isomerase like protein, domain 1"/>
    <property type="match status" value="1"/>
</dbReference>
<feature type="domain" description="HTH rpiR-type" evidence="4">
    <location>
        <begin position="19"/>
        <end position="95"/>
    </location>
</feature>
<dbReference type="InterPro" id="IPR000281">
    <property type="entry name" value="HTH_RpiR"/>
</dbReference>
<protein>
    <recommendedName>
        <fullName evidence="8">MurR/RpiR family transcriptional regulator</fullName>
    </recommendedName>
</protein>
<dbReference type="InterPro" id="IPR036388">
    <property type="entry name" value="WH-like_DNA-bd_sf"/>
</dbReference>
<gene>
    <name evidence="6" type="ORF">C0081_14440</name>
</gene>
<dbReference type="EMBL" id="PKUQ01000031">
    <property type="protein sequence ID" value="PLW76115.1"/>
    <property type="molecule type" value="Genomic_DNA"/>
</dbReference>
<keyword evidence="3" id="KW-0804">Transcription</keyword>
<feature type="domain" description="SIS" evidence="5">
    <location>
        <begin position="145"/>
        <end position="285"/>
    </location>
</feature>
<dbReference type="GO" id="GO:0003700">
    <property type="term" value="F:DNA-binding transcription factor activity"/>
    <property type="evidence" value="ECO:0007669"/>
    <property type="project" value="InterPro"/>
</dbReference>
<evidence type="ECO:0000313" key="6">
    <source>
        <dbReference type="EMBL" id="PLW76115.1"/>
    </source>
</evidence>
<dbReference type="GO" id="GO:0097367">
    <property type="term" value="F:carbohydrate derivative binding"/>
    <property type="evidence" value="ECO:0007669"/>
    <property type="project" value="InterPro"/>
</dbReference>
<name>A0A2N5XNR1_9HYPH</name>
<dbReference type="Pfam" id="PF01380">
    <property type="entry name" value="SIS"/>
    <property type="match status" value="1"/>
</dbReference>
<dbReference type="InterPro" id="IPR009057">
    <property type="entry name" value="Homeodomain-like_sf"/>
</dbReference>
<comment type="caution">
    <text evidence="6">The sequence shown here is derived from an EMBL/GenBank/DDBJ whole genome shotgun (WGS) entry which is preliminary data.</text>
</comment>
<dbReference type="GO" id="GO:0003677">
    <property type="term" value="F:DNA binding"/>
    <property type="evidence" value="ECO:0007669"/>
    <property type="project" value="UniProtKB-KW"/>
</dbReference>
<evidence type="ECO:0000259" key="5">
    <source>
        <dbReference type="PROSITE" id="PS51464"/>
    </source>
</evidence>